<dbReference type="GO" id="GO:0005667">
    <property type="term" value="C:transcription regulator complex"/>
    <property type="evidence" value="ECO:0007669"/>
    <property type="project" value="TreeGrafter"/>
</dbReference>
<sequence length="263" mass="28533">MSSSDIVQDFPLDLYNITTASPLLDDLTSPASSMMASPETFMDDYSYMANYPSGAAPPGTVSPKDLTLSGPPSTSFSTDLGTPQSYYESPDGISFSHDISPAFANMDGELPASAEHWLPLVSSDIYPTGEDLDATMVTMSMNDLSKSKARPVEMVRSVSSPAPSPGKSAKKLVQSAGVNARRQSKALPKIVYDPADPAAAKRARNTEAARKSRMRKVEKQQHLEEKVEELEDEISQLKDQIQFWAKFAPAGVSYSPEVQSEQQ</sequence>
<keyword evidence="3" id="KW-0805">Transcription regulation</keyword>
<keyword evidence="12" id="KW-1185">Reference proteome</keyword>
<protein>
    <recommendedName>
        <fullName evidence="10">BZIP domain-containing protein</fullName>
    </recommendedName>
</protein>
<dbReference type="GO" id="GO:0005634">
    <property type="term" value="C:nucleus"/>
    <property type="evidence" value="ECO:0007669"/>
    <property type="project" value="UniProtKB-SubCell"/>
</dbReference>
<dbReference type="EMBL" id="JAJTJA010000006">
    <property type="protein sequence ID" value="KAH8697466.1"/>
    <property type="molecule type" value="Genomic_DNA"/>
</dbReference>
<dbReference type="RefSeq" id="XP_046072167.1">
    <property type="nucleotide sequence ID" value="XM_046218261.1"/>
</dbReference>
<dbReference type="InterPro" id="IPR004827">
    <property type="entry name" value="bZIP"/>
</dbReference>
<evidence type="ECO:0000256" key="7">
    <source>
        <dbReference type="ARBA" id="ARBA00023242"/>
    </source>
</evidence>
<accession>A0AAD4KR60</accession>
<dbReference type="CDD" id="cd12193">
    <property type="entry name" value="bZIP_GCN4"/>
    <property type="match status" value="1"/>
</dbReference>
<dbReference type="GO" id="GO:1903833">
    <property type="term" value="P:positive regulation of cellular response to amino acid starvation"/>
    <property type="evidence" value="ECO:0007669"/>
    <property type="project" value="TreeGrafter"/>
</dbReference>
<comment type="caution">
    <text evidence="11">The sequence shown here is derived from an EMBL/GenBank/DDBJ whole genome shotgun (WGS) entry which is preliminary data.</text>
</comment>
<evidence type="ECO:0000256" key="4">
    <source>
        <dbReference type="ARBA" id="ARBA00023125"/>
    </source>
</evidence>
<dbReference type="GO" id="GO:0008652">
    <property type="term" value="P:amino acid biosynthetic process"/>
    <property type="evidence" value="ECO:0007669"/>
    <property type="project" value="UniProtKB-KW"/>
</dbReference>
<evidence type="ECO:0000256" key="5">
    <source>
        <dbReference type="ARBA" id="ARBA00023159"/>
    </source>
</evidence>
<evidence type="ECO:0000256" key="1">
    <source>
        <dbReference type="ARBA" id="ARBA00004123"/>
    </source>
</evidence>
<evidence type="ECO:0000256" key="8">
    <source>
        <dbReference type="ARBA" id="ARBA00061302"/>
    </source>
</evidence>
<evidence type="ECO:0000256" key="3">
    <source>
        <dbReference type="ARBA" id="ARBA00023015"/>
    </source>
</evidence>
<gene>
    <name evidence="11" type="ORF">BGW36DRAFT_397170</name>
</gene>
<keyword evidence="4" id="KW-0238">DNA-binding</keyword>
<evidence type="ECO:0000256" key="2">
    <source>
        <dbReference type="ARBA" id="ARBA00022605"/>
    </source>
</evidence>
<dbReference type="Proteomes" id="UP001201262">
    <property type="component" value="Unassembled WGS sequence"/>
</dbReference>
<feature type="domain" description="BZIP" evidence="10">
    <location>
        <begin position="201"/>
        <end position="242"/>
    </location>
</feature>
<comment type="subcellular location">
    <subcellularLocation>
        <location evidence="1">Nucleus</location>
    </subcellularLocation>
</comment>
<dbReference type="SMART" id="SM00338">
    <property type="entry name" value="BRLZ"/>
    <property type="match status" value="1"/>
</dbReference>
<dbReference type="Gene3D" id="3.30.160.60">
    <property type="entry name" value="Classic Zinc Finger"/>
    <property type="match status" value="1"/>
</dbReference>
<keyword evidence="6" id="KW-0804">Transcription</keyword>
<feature type="region of interest" description="Disordered" evidence="9">
    <location>
        <begin position="157"/>
        <end position="224"/>
    </location>
</feature>
<dbReference type="PANTHER" id="PTHR11462">
    <property type="entry name" value="JUN TRANSCRIPTION FACTOR-RELATED"/>
    <property type="match status" value="1"/>
</dbReference>
<comment type="similarity">
    <text evidence="8">Belongs to the bZIP family. GCN4 subfamily.</text>
</comment>
<reference evidence="11" key="1">
    <citation type="submission" date="2021-12" db="EMBL/GenBank/DDBJ databases">
        <title>Convergent genome expansion in fungi linked to evolution of root-endophyte symbiosis.</title>
        <authorList>
            <consortium name="DOE Joint Genome Institute"/>
            <person name="Ke Y.-H."/>
            <person name="Bonito G."/>
            <person name="Liao H.-L."/>
            <person name="Looney B."/>
            <person name="Rojas-Flechas A."/>
            <person name="Nash J."/>
            <person name="Hameed K."/>
            <person name="Schadt C."/>
            <person name="Martin F."/>
            <person name="Crous P.W."/>
            <person name="Miettinen O."/>
            <person name="Magnuson J.K."/>
            <person name="Labbe J."/>
            <person name="Jacobson D."/>
            <person name="Doktycz M.J."/>
            <person name="Veneault-Fourrey C."/>
            <person name="Kuo A."/>
            <person name="Mondo S."/>
            <person name="Calhoun S."/>
            <person name="Riley R."/>
            <person name="Ohm R."/>
            <person name="LaButti K."/>
            <person name="Andreopoulos B."/>
            <person name="Pangilinan J."/>
            <person name="Nolan M."/>
            <person name="Tritt A."/>
            <person name="Clum A."/>
            <person name="Lipzen A."/>
            <person name="Daum C."/>
            <person name="Barry K."/>
            <person name="Grigoriev I.V."/>
            <person name="Vilgalys R."/>
        </authorList>
    </citation>
    <scope>NUCLEOTIDE SEQUENCE</scope>
    <source>
        <strain evidence="11">PMI_201</strain>
    </source>
</reference>
<name>A0AAD4KR60_9EURO</name>
<evidence type="ECO:0000259" key="10">
    <source>
        <dbReference type="PROSITE" id="PS50217"/>
    </source>
</evidence>
<evidence type="ECO:0000256" key="6">
    <source>
        <dbReference type="ARBA" id="ARBA00023163"/>
    </source>
</evidence>
<dbReference type="SUPFAM" id="SSF57959">
    <property type="entry name" value="Leucine zipper domain"/>
    <property type="match status" value="1"/>
</dbReference>
<dbReference type="GeneID" id="70248548"/>
<dbReference type="PROSITE" id="PS00036">
    <property type="entry name" value="BZIP_BASIC"/>
    <property type="match status" value="1"/>
</dbReference>
<dbReference type="GO" id="GO:0001080">
    <property type="term" value="P:nitrogen catabolite activation of transcription from RNA polymerase II promoter"/>
    <property type="evidence" value="ECO:0007669"/>
    <property type="project" value="TreeGrafter"/>
</dbReference>
<organism evidence="11 12">
    <name type="scientific">Talaromyces proteolyticus</name>
    <dbReference type="NCBI Taxonomy" id="1131652"/>
    <lineage>
        <taxon>Eukaryota</taxon>
        <taxon>Fungi</taxon>
        <taxon>Dikarya</taxon>
        <taxon>Ascomycota</taxon>
        <taxon>Pezizomycotina</taxon>
        <taxon>Eurotiomycetes</taxon>
        <taxon>Eurotiomycetidae</taxon>
        <taxon>Eurotiales</taxon>
        <taxon>Trichocomaceae</taxon>
        <taxon>Talaromyces</taxon>
        <taxon>Talaromyces sect. Bacilispori</taxon>
    </lineage>
</organism>
<dbReference type="InterPro" id="IPR046347">
    <property type="entry name" value="bZIP_sf"/>
</dbReference>
<keyword evidence="5" id="KW-0010">Activator</keyword>
<dbReference type="PANTHER" id="PTHR11462:SF35">
    <property type="entry name" value="TRANSCRIPTION FACTOR JRA"/>
    <property type="match status" value="1"/>
</dbReference>
<dbReference type="PROSITE" id="PS50217">
    <property type="entry name" value="BZIP"/>
    <property type="match status" value="1"/>
</dbReference>
<feature type="compositionally biased region" description="Low complexity" evidence="9">
    <location>
        <begin position="157"/>
        <end position="167"/>
    </location>
</feature>
<feature type="compositionally biased region" description="Basic and acidic residues" evidence="9">
    <location>
        <begin position="204"/>
        <end position="224"/>
    </location>
</feature>
<dbReference type="GO" id="GO:0000981">
    <property type="term" value="F:DNA-binding transcription factor activity, RNA polymerase II-specific"/>
    <property type="evidence" value="ECO:0007669"/>
    <property type="project" value="TreeGrafter"/>
</dbReference>
<feature type="compositionally biased region" description="Polar residues" evidence="9">
    <location>
        <begin position="70"/>
        <end position="80"/>
    </location>
</feature>
<dbReference type="Pfam" id="PF07716">
    <property type="entry name" value="bZIP_2"/>
    <property type="match status" value="1"/>
</dbReference>
<evidence type="ECO:0000313" key="11">
    <source>
        <dbReference type="EMBL" id="KAH8697466.1"/>
    </source>
</evidence>
<keyword evidence="2" id="KW-0028">Amino-acid biosynthesis</keyword>
<dbReference type="InterPro" id="IPR050946">
    <property type="entry name" value="AP-1_TF_bZIP"/>
</dbReference>
<evidence type="ECO:0000313" key="12">
    <source>
        <dbReference type="Proteomes" id="UP001201262"/>
    </source>
</evidence>
<dbReference type="GO" id="GO:0000978">
    <property type="term" value="F:RNA polymerase II cis-regulatory region sequence-specific DNA binding"/>
    <property type="evidence" value="ECO:0007669"/>
    <property type="project" value="TreeGrafter"/>
</dbReference>
<dbReference type="AlphaFoldDB" id="A0AAD4KR60"/>
<dbReference type="FunFam" id="3.30.160.60:FF:001491">
    <property type="entry name" value="Cross-pathway control protein A"/>
    <property type="match status" value="1"/>
</dbReference>
<evidence type="ECO:0000256" key="9">
    <source>
        <dbReference type="SAM" id="MobiDB-lite"/>
    </source>
</evidence>
<keyword evidence="7" id="KW-0539">Nucleus</keyword>
<proteinExistence type="inferred from homology"/>
<feature type="region of interest" description="Disordered" evidence="9">
    <location>
        <begin position="58"/>
        <end position="80"/>
    </location>
</feature>